<evidence type="ECO:0000313" key="2">
    <source>
        <dbReference type="EMBL" id="OQR81701.1"/>
    </source>
</evidence>
<dbReference type="Pfam" id="PF12777">
    <property type="entry name" value="MT"/>
    <property type="match status" value="1"/>
</dbReference>
<evidence type="ECO:0000313" key="3">
    <source>
        <dbReference type="Proteomes" id="UP000243217"/>
    </source>
</evidence>
<dbReference type="OrthoDB" id="74405at2759"/>
<feature type="domain" description="Dynein heavy chain coiled coil stalk" evidence="1">
    <location>
        <begin position="13"/>
        <end position="121"/>
    </location>
</feature>
<dbReference type="EMBL" id="JNBS01004924">
    <property type="protein sequence ID" value="OQR81701.1"/>
    <property type="molecule type" value="Genomic_DNA"/>
</dbReference>
<accession>A0A1V9Y7K0</accession>
<comment type="caution">
    <text evidence="2">The sequence shown here is derived from an EMBL/GenBank/DDBJ whole genome shotgun (WGS) entry which is preliminary data.</text>
</comment>
<protein>
    <recommendedName>
        <fullName evidence="1">Dynein heavy chain coiled coil stalk domain-containing protein</fullName>
    </recommendedName>
</protein>
<sequence length="238" mass="26496">MRGIAASSEDIEALAQISDPPRIMSFVLTIVYILVTPGMLAPNDISWFSLQQFYSHGDSVLRRLRKCSELKDSPNFDMKCAMLAPFLQQESFTSDPLFQPESLASSSVGLAALCTWMLDVMNGKDKDSIELMNQLDEEVVNQQEAELGWLLHQGTWICHSLEYTIILALSHRTKNLIVDIAAQAPGDSRLRVELTVSEVCDIFGMDVASAFSYQDWVSMCDLIVARLDMLAAMDVVGH</sequence>
<gene>
    <name evidence="2" type="ORF">THRCLA_11489</name>
</gene>
<dbReference type="InterPro" id="IPR024743">
    <property type="entry name" value="Dynein_HC_stalk"/>
</dbReference>
<name>A0A1V9Y7K0_9STRA</name>
<proteinExistence type="predicted"/>
<dbReference type="Gene3D" id="1.20.920.60">
    <property type="match status" value="1"/>
</dbReference>
<evidence type="ECO:0000259" key="1">
    <source>
        <dbReference type="Pfam" id="PF12777"/>
    </source>
</evidence>
<keyword evidence="3" id="KW-1185">Reference proteome</keyword>
<reference evidence="2 3" key="1">
    <citation type="journal article" date="2014" name="Genome Biol. Evol.">
        <title>The secreted proteins of Achlya hypogyna and Thraustotheca clavata identify the ancestral oomycete secretome and reveal gene acquisitions by horizontal gene transfer.</title>
        <authorList>
            <person name="Misner I."/>
            <person name="Blouin N."/>
            <person name="Leonard G."/>
            <person name="Richards T.A."/>
            <person name="Lane C.E."/>
        </authorList>
    </citation>
    <scope>NUCLEOTIDE SEQUENCE [LARGE SCALE GENOMIC DNA]</scope>
    <source>
        <strain evidence="2 3">ATCC 34112</strain>
    </source>
</reference>
<organism evidence="2 3">
    <name type="scientific">Thraustotheca clavata</name>
    <dbReference type="NCBI Taxonomy" id="74557"/>
    <lineage>
        <taxon>Eukaryota</taxon>
        <taxon>Sar</taxon>
        <taxon>Stramenopiles</taxon>
        <taxon>Oomycota</taxon>
        <taxon>Saprolegniomycetes</taxon>
        <taxon>Saprolegniales</taxon>
        <taxon>Achlyaceae</taxon>
        <taxon>Thraustotheca</taxon>
    </lineage>
</organism>
<dbReference type="Proteomes" id="UP000243217">
    <property type="component" value="Unassembled WGS sequence"/>
</dbReference>
<dbReference type="AlphaFoldDB" id="A0A1V9Y7K0"/>